<accession>A0A835HCX9</accession>
<dbReference type="Pfam" id="PF03016">
    <property type="entry name" value="Exostosin_GT47"/>
    <property type="match status" value="1"/>
</dbReference>
<keyword evidence="5" id="KW-0333">Golgi apparatus</keyword>
<comment type="caution">
    <text evidence="7">The sequence shown here is derived from an EMBL/GenBank/DDBJ whole genome shotgun (WGS) entry which is preliminary data.</text>
</comment>
<comment type="subcellular location">
    <subcellularLocation>
        <location evidence="1">Golgi apparatus membrane</location>
        <topology evidence="1">Single-pass type II membrane protein</topology>
    </subcellularLocation>
</comment>
<evidence type="ECO:0000313" key="8">
    <source>
        <dbReference type="Proteomes" id="UP000631114"/>
    </source>
</evidence>
<dbReference type="PANTHER" id="PTHR11062">
    <property type="entry name" value="EXOSTOSIN HEPARAN SULFATE GLYCOSYLTRANSFERASE -RELATED"/>
    <property type="match status" value="1"/>
</dbReference>
<feature type="domain" description="Exostosin GT47" evidence="6">
    <location>
        <begin position="138"/>
        <end position="267"/>
    </location>
</feature>
<dbReference type="InterPro" id="IPR040911">
    <property type="entry name" value="Exostosin_GT47"/>
</dbReference>
<dbReference type="AlphaFoldDB" id="A0A835HCX9"/>
<dbReference type="OrthoDB" id="1924787at2759"/>
<keyword evidence="3" id="KW-0328">Glycosyltransferase</keyword>
<dbReference type="GO" id="GO:0000139">
    <property type="term" value="C:Golgi membrane"/>
    <property type="evidence" value="ECO:0007669"/>
    <property type="project" value="UniProtKB-SubCell"/>
</dbReference>
<proteinExistence type="inferred from homology"/>
<evidence type="ECO:0000256" key="3">
    <source>
        <dbReference type="ARBA" id="ARBA00022676"/>
    </source>
</evidence>
<keyword evidence="4" id="KW-0735">Signal-anchor</keyword>
<dbReference type="EMBL" id="JADFTS010000007">
    <property type="protein sequence ID" value="KAF9598145.1"/>
    <property type="molecule type" value="Genomic_DNA"/>
</dbReference>
<keyword evidence="4" id="KW-0812">Transmembrane</keyword>
<organism evidence="7 8">
    <name type="scientific">Coptis chinensis</name>
    <dbReference type="NCBI Taxonomy" id="261450"/>
    <lineage>
        <taxon>Eukaryota</taxon>
        <taxon>Viridiplantae</taxon>
        <taxon>Streptophyta</taxon>
        <taxon>Embryophyta</taxon>
        <taxon>Tracheophyta</taxon>
        <taxon>Spermatophyta</taxon>
        <taxon>Magnoliopsida</taxon>
        <taxon>Ranunculales</taxon>
        <taxon>Ranunculaceae</taxon>
        <taxon>Coptidoideae</taxon>
        <taxon>Coptis</taxon>
    </lineage>
</organism>
<evidence type="ECO:0000256" key="5">
    <source>
        <dbReference type="ARBA" id="ARBA00023034"/>
    </source>
</evidence>
<dbReference type="InterPro" id="IPR011989">
    <property type="entry name" value="ARM-like"/>
</dbReference>
<evidence type="ECO:0000313" key="7">
    <source>
        <dbReference type="EMBL" id="KAF9598145.1"/>
    </source>
</evidence>
<evidence type="ECO:0000256" key="4">
    <source>
        <dbReference type="ARBA" id="ARBA00022968"/>
    </source>
</evidence>
<dbReference type="InterPro" id="IPR004263">
    <property type="entry name" value="Exostosin"/>
</dbReference>
<keyword evidence="3" id="KW-0808">Transferase</keyword>
<name>A0A835HCX9_9MAGN</name>
<dbReference type="InterPro" id="IPR016024">
    <property type="entry name" value="ARM-type_fold"/>
</dbReference>
<protein>
    <recommendedName>
        <fullName evidence="6">Exostosin GT47 domain-containing protein</fullName>
    </recommendedName>
</protein>
<comment type="similarity">
    <text evidence="2">Belongs to the glycosyltransferase 47 family.</text>
</comment>
<dbReference type="GO" id="GO:0016757">
    <property type="term" value="F:glycosyltransferase activity"/>
    <property type="evidence" value="ECO:0007669"/>
    <property type="project" value="UniProtKB-KW"/>
</dbReference>
<dbReference type="PANTHER" id="PTHR11062:SF108">
    <property type="entry name" value="EXOSTOSIN FAMILY PROTEIN"/>
    <property type="match status" value="1"/>
</dbReference>
<gene>
    <name evidence="7" type="ORF">IFM89_025559</name>
</gene>
<dbReference type="SUPFAM" id="SSF48371">
    <property type="entry name" value="ARM repeat"/>
    <property type="match status" value="1"/>
</dbReference>
<reference evidence="7 8" key="1">
    <citation type="submission" date="2020-10" db="EMBL/GenBank/DDBJ databases">
        <title>The Coptis chinensis genome and diversification of protoberbering-type alkaloids.</title>
        <authorList>
            <person name="Wang B."/>
            <person name="Shu S."/>
            <person name="Song C."/>
            <person name="Liu Y."/>
        </authorList>
    </citation>
    <scope>NUCLEOTIDE SEQUENCE [LARGE SCALE GENOMIC DNA]</scope>
    <source>
        <strain evidence="7">HL-2020</strain>
        <tissue evidence="7">Leaf</tissue>
    </source>
</reference>
<evidence type="ECO:0000256" key="2">
    <source>
        <dbReference type="ARBA" id="ARBA00010271"/>
    </source>
</evidence>
<sequence length="282" mass="31204">MTVLFSAYCAVTGILAIVFLPTDRISMVQLVQPIANGAFVLSLDRRLRLSCLCSSLIGKYQIGFMRFCACQVGVIGNLVHSSPNIKKDALVAGALQPVIGLLRSVCVVEMLQSPDTQLSEMSASALGRLAQASHETVRHMSRCIRALCNADVNEGFVIGKDASLPETNVRRATNPLRDLGGKPPSKRQILAFFAGGMHGYLRPILLQYWENKDPNMKISSHMGHGTKSKENYAQHMKNSKYCICAKGFEVNNPRVVEAIFYECVPSIPEEKYKKLQMRVQRV</sequence>
<evidence type="ECO:0000256" key="1">
    <source>
        <dbReference type="ARBA" id="ARBA00004323"/>
    </source>
</evidence>
<evidence type="ECO:0000259" key="6">
    <source>
        <dbReference type="Pfam" id="PF03016"/>
    </source>
</evidence>
<dbReference type="Proteomes" id="UP000631114">
    <property type="component" value="Unassembled WGS sequence"/>
</dbReference>
<keyword evidence="8" id="KW-1185">Reference proteome</keyword>
<dbReference type="Gene3D" id="1.25.10.10">
    <property type="entry name" value="Leucine-rich Repeat Variant"/>
    <property type="match status" value="1"/>
</dbReference>